<sequence length="169" mass="18813">MAKINKNLMRVLQVNQQVKEVTLNCETCGGPHSFFDFPATVGNTQNVYDAGAYQVVERETEATKDTVHPTNNESTKNLQPLVILSESLILNSELVISQIIEPVTSPDSATRPNQRPSFLYPSRFFADALILMPKFGPSIKSLLTNKDKLCRGGVVSIRLPLLNFLGRFF</sequence>
<name>A0A6L2KY20_TANCI</name>
<dbReference type="AlphaFoldDB" id="A0A6L2KY20"/>
<evidence type="ECO:0000313" key="1">
    <source>
        <dbReference type="EMBL" id="GEU54573.1"/>
    </source>
</evidence>
<proteinExistence type="predicted"/>
<accession>A0A6L2KY20</accession>
<protein>
    <recommendedName>
        <fullName evidence="2">Reverse transcriptase domain-containing protein</fullName>
    </recommendedName>
</protein>
<gene>
    <name evidence="1" type="ORF">Tci_026551</name>
</gene>
<reference evidence="1" key="1">
    <citation type="journal article" date="2019" name="Sci. Rep.">
        <title>Draft genome of Tanacetum cinerariifolium, the natural source of mosquito coil.</title>
        <authorList>
            <person name="Yamashiro T."/>
            <person name="Shiraishi A."/>
            <person name="Satake H."/>
            <person name="Nakayama K."/>
        </authorList>
    </citation>
    <scope>NUCLEOTIDE SEQUENCE</scope>
</reference>
<organism evidence="1">
    <name type="scientific">Tanacetum cinerariifolium</name>
    <name type="common">Dalmatian daisy</name>
    <name type="synonym">Chrysanthemum cinerariifolium</name>
    <dbReference type="NCBI Taxonomy" id="118510"/>
    <lineage>
        <taxon>Eukaryota</taxon>
        <taxon>Viridiplantae</taxon>
        <taxon>Streptophyta</taxon>
        <taxon>Embryophyta</taxon>
        <taxon>Tracheophyta</taxon>
        <taxon>Spermatophyta</taxon>
        <taxon>Magnoliopsida</taxon>
        <taxon>eudicotyledons</taxon>
        <taxon>Gunneridae</taxon>
        <taxon>Pentapetalae</taxon>
        <taxon>asterids</taxon>
        <taxon>campanulids</taxon>
        <taxon>Asterales</taxon>
        <taxon>Asteraceae</taxon>
        <taxon>Asteroideae</taxon>
        <taxon>Anthemideae</taxon>
        <taxon>Anthemidinae</taxon>
        <taxon>Tanacetum</taxon>
    </lineage>
</organism>
<comment type="caution">
    <text evidence="1">The sequence shown here is derived from an EMBL/GenBank/DDBJ whole genome shotgun (WGS) entry which is preliminary data.</text>
</comment>
<evidence type="ECO:0008006" key="2">
    <source>
        <dbReference type="Google" id="ProtNLM"/>
    </source>
</evidence>
<dbReference type="EMBL" id="BKCJ010003352">
    <property type="protein sequence ID" value="GEU54573.1"/>
    <property type="molecule type" value="Genomic_DNA"/>
</dbReference>